<comment type="caution">
    <text evidence="1">The sequence shown here is derived from an EMBL/GenBank/DDBJ whole genome shotgun (WGS) entry which is preliminary data.</text>
</comment>
<reference evidence="1" key="1">
    <citation type="submission" date="2021-08" db="EMBL/GenBank/DDBJ databases">
        <title>The first chromosome-level gecko genome reveals the dynamic sex chromosomes of Neotropical dwarf geckos (Sphaerodactylidae: Sphaerodactylus).</title>
        <authorList>
            <person name="Pinto B.J."/>
            <person name="Keating S.E."/>
            <person name="Gamble T."/>
        </authorList>
    </citation>
    <scope>NUCLEOTIDE SEQUENCE</scope>
    <source>
        <strain evidence="1">TG3544</strain>
    </source>
</reference>
<sequence>MTGGTLLRCGSAVLTSNSTSRYGIGVYELENAVKNPLRHSGLWLASHRLAVTDLQTEIQSVADMVLQNRRALDILTAQQGGTCAMLDLPPGRHDSQH</sequence>
<protein>
    <submittedName>
        <fullName evidence="1">Uncharacterized protein</fullName>
    </submittedName>
</protein>
<name>A0ACB8EIV1_9SAUR</name>
<proteinExistence type="predicted"/>
<organism evidence="1 2">
    <name type="scientific">Sphaerodactylus townsendi</name>
    <dbReference type="NCBI Taxonomy" id="933632"/>
    <lineage>
        <taxon>Eukaryota</taxon>
        <taxon>Metazoa</taxon>
        <taxon>Chordata</taxon>
        <taxon>Craniata</taxon>
        <taxon>Vertebrata</taxon>
        <taxon>Euteleostomi</taxon>
        <taxon>Lepidosauria</taxon>
        <taxon>Squamata</taxon>
        <taxon>Bifurcata</taxon>
        <taxon>Gekkota</taxon>
        <taxon>Sphaerodactylidae</taxon>
        <taxon>Sphaerodactylus</taxon>
    </lineage>
</organism>
<evidence type="ECO:0000313" key="1">
    <source>
        <dbReference type="EMBL" id="KAH7992398.1"/>
    </source>
</evidence>
<evidence type="ECO:0000313" key="2">
    <source>
        <dbReference type="Proteomes" id="UP000827872"/>
    </source>
</evidence>
<dbReference type="EMBL" id="CM037616">
    <property type="protein sequence ID" value="KAH7992398.1"/>
    <property type="molecule type" value="Genomic_DNA"/>
</dbReference>
<gene>
    <name evidence="1" type="ORF">K3G42_022350</name>
</gene>
<accession>A0ACB8EIV1</accession>
<dbReference type="Proteomes" id="UP000827872">
    <property type="component" value="Linkage Group LG03"/>
</dbReference>
<keyword evidence="2" id="KW-1185">Reference proteome</keyword>